<evidence type="ECO:0000256" key="5">
    <source>
        <dbReference type="ARBA" id="ARBA00007579"/>
    </source>
</evidence>
<dbReference type="InterPro" id="IPR000086">
    <property type="entry name" value="NUDIX_hydrolase_dom"/>
</dbReference>
<keyword evidence="11" id="KW-0752">Steroid biosynthesis</keyword>
<dbReference type="RefSeq" id="XP_011309172.1">
    <property type="nucleotide sequence ID" value="XM_011310870.1"/>
</dbReference>
<evidence type="ECO:0000313" key="17">
    <source>
        <dbReference type="RefSeq" id="XP_011309172.1"/>
    </source>
</evidence>
<evidence type="ECO:0000256" key="9">
    <source>
        <dbReference type="ARBA" id="ARBA00022778"/>
    </source>
</evidence>
<organism evidence="16 18">
    <name type="scientific">Fopius arisanus</name>
    <dbReference type="NCBI Taxonomy" id="64838"/>
    <lineage>
        <taxon>Eukaryota</taxon>
        <taxon>Metazoa</taxon>
        <taxon>Ecdysozoa</taxon>
        <taxon>Arthropoda</taxon>
        <taxon>Hexapoda</taxon>
        <taxon>Insecta</taxon>
        <taxon>Pterygota</taxon>
        <taxon>Neoptera</taxon>
        <taxon>Endopterygota</taxon>
        <taxon>Hymenoptera</taxon>
        <taxon>Apocrita</taxon>
        <taxon>Ichneumonoidea</taxon>
        <taxon>Braconidae</taxon>
        <taxon>Opiinae</taxon>
        <taxon>Fopius</taxon>
    </lineage>
</organism>
<keyword evidence="7" id="KW-0444">Lipid biosynthesis</keyword>
<evidence type="ECO:0000256" key="8">
    <source>
        <dbReference type="ARBA" id="ARBA00022723"/>
    </source>
</evidence>
<gene>
    <name evidence="17 18 19 20" type="primary">Idi</name>
</gene>
<evidence type="ECO:0000256" key="12">
    <source>
        <dbReference type="ARBA" id="ARBA00023098"/>
    </source>
</evidence>
<evidence type="ECO:0000313" key="19">
    <source>
        <dbReference type="RefSeq" id="XP_011309189.1"/>
    </source>
</evidence>
<dbReference type="InterPro" id="IPR011876">
    <property type="entry name" value="IsopentenylPP_isomerase_typ1"/>
</dbReference>
<keyword evidence="12" id="KW-0443">Lipid metabolism</keyword>
<dbReference type="PROSITE" id="PS51462">
    <property type="entry name" value="NUDIX"/>
    <property type="match status" value="1"/>
</dbReference>
<keyword evidence="9" id="KW-1207">Sterol metabolism</keyword>
<dbReference type="KEGG" id="fas:105270139"/>
<dbReference type="RefSeq" id="XP_011309198.1">
    <property type="nucleotide sequence ID" value="XM_011310896.1"/>
</dbReference>
<evidence type="ECO:0000256" key="14">
    <source>
        <dbReference type="ARBA" id="ARBA00023235"/>
    </source>
</evidence>
<comment type="catalytic activity">
    <reaction evidence="1">
        <text>isopentenyl diphosphate = dimethylallyl diphosphate</text>
        <dbReference type="Rhea" id="RHEA:23284"/>
        <dbReference type="ChEBI" id="CHEBI:57623"/>
        <dbReference type="ChEBI" id="CHEBI:128769"/>
        <dbReference type="EC" id="5.3.3.2"/>
    </reaction>
</comment>
<dbReference type="GO" id="GO:0009240">
    <property type="term" value="P:isopentenyl diphosphate biosynthetic process"/>
    <property type="evidence" value="ECO:0007669"/>
    <property type="project" value="TreeGrafter"/>
</dbReference>
<comment type="function">
    <text evidence="3">Catalyzes the 1,3-allylic rearrangement of the homoallylic substrate isopentenyl (IPP) to its highly electrophilic allylic isomer, dimethylallyl diphosphate (DMAPP).</text>
</comment>
<evidence type="ECO:0000313" key="20">
    <source>
        <dbReference type="RefSeq" id="XP_011309198.1"/>
    </source>
</evidence>
<evidence type="ECO:0000256" key="13">
    <source>
        <dbReference type="ARBA" id="ARBA00023229"/>
    </source>
</evidence>
<accession>A0A9R1TGD6</accession>
<dbReference type="GO" id="GO:0005737">
    <property type="term" value="C:cytoplasm"/>
    <property type="evidence" value="ECO:0007669"/>
    <property type="project" value="TreeGrafter"/>
</dbReference>
<dbReference type="NCBIfam" id="TIGR02150">
    <property type="entry name" value="IPP_isom_1"/>
    <property type="match status" value="1"/>
</dbReference>
<evidence type="ECO:0000256" key="10">
    <source>
        <dbReference type="ARBA" id="ARBA00022842"/>
    </source>
</evidence>
<keyword evidence="9" id="KW-0756">Sterol biosynthesis</keyword>
<dbReference type="FunFam" id="3.90.79.10:FF:000012">
    <property type="entry name" value="Isopentenyl-diphosphate Delta-isomerase 1"/>
    <property type="match status" value="1"/>
</dbReference>
<dbReference type="Pfam" id="PF00293">
    <property type="entry name" value="NUDIX"/>
    <property type="match status" value="1"/>
</dbReference>
<keyword evidence="10" id="KW-0460">Magnesium</keyword>
<keyword evidence="9" id="KW-0153">Cholesterol metabolism</keyword>
<keyword evidence="8" id="KW-0479">Metal-binding</keyword>
<dbReference type="RefSeq" id="XP_011309182.1">
    <property type="nucleotide sequence ID" value="XM_011310880.1"/>
</dbReference>
<keyword evidence="13" id="KW-0414">Isoprene biosynthesis</keyword>
<accession>A0A9R1TH94</accession>
<comment type="similarity">
    <text evidence="5">Belongs to the IPP isomerase type 1 family.</text>
</comment>
<dbReference type="Gene3D" id="3.90.79.10">
    <property type="entry name" value="Nucleoside Triphosphate Pyrophosphohydrolase"/>
    <property type="match status" value="1"/>
</dbReference>
<evidence type="ECO:0000256" key="7">
    <source>
        <dbReference type="ARBA" id="ARBA00022516"/>
    </source>
</evidence>
<evidence type="ECO:0000259" key="15">
    <source>
        <dbReference type="PROSITE" id="PS51462"/>
    </source>
</evidence>
<evidence type="ECO:0000256" key="4">
    <source>
        <dbReference type="ARBA" id="ARBA00004826"/>
    </source>
</evidence>
<dbReference type="PANTHER" id="PTHR10885">
    <property type="entry name" value="ISOPENTENYL-DIPHOSPHATE DELTA-ISOMERASE"/>
    <property type="match status" value="1"/>
</dbReference>
<evidence type="ECO:0000256" key="2">
    <source>
        <dbReference type="ARBA" id="ARBA00001946"/>
    </source>
</evidence>
<keyword evidence="16" id="KW-1185">Reference proteome</keyword>
<dbReference type="RefSeq" id="XP_011309189.1">
    <property type="nucleotide sequence ID" value="XM_011310887.1"/>
</dbReference>
<accession>A0A9R1TH43</accession>
<feature type="domain" description="Nudix hydrolase" evidence="15">
    <location>
        <begin position="67"/>
        <end position="217"/>
    </location>
</feature>
<dbReference type="InterPro" id="IPR015797">
    <property type="entry name" value="NUDIX_hydrolase-like_dom_sf"/>
</dbReference>
<evidence type="ECO:0000313" key="16">
    <source>
        <dbReference type="Proteomes" id="UP000694866"/>
    </source>
</evidence>
<comment type="cofactor">
    <cofactor evidence="2">
        <name>Mg(2+)</name>
        <dbReference type="ChEBI" id="CHEBI:18420"/>
    </cofactor>
</comment>
<evidence type="ECO:0000313" key="18">
    <source>
        <dbReference type="RefSeq" id="XP_011309182.1"/>
    </source>
</evidence>
<dbReference type="GO" id="GO:0046872">
    <property type="term" value="F:metal ion binding"/>
    <property type="evidence" value="ECO:0007669"/>
    <property type="project" value="UniProtKB-KW"/>
</dbReference>
<evidence type="ECO:0000256" key="3">
    <source>
        <dbReference type="ARBA" id="ARBA00003951"/>
    </source>
</evidence>
<dbReference type="AlphaFoldDB" id="A0A9R1TGD6"/>
<reference evidence="17 18" key="1">
    <citation type="submission" date="2025-04" db="UniProtKB">
        <authorList>
            <consortium name="RefSeq"/>
        </authorList>
    </citation>
    <scope>IDENTIFICATION</scope>
    <source>
        <strain evidence="17 18">USDA-PBARC FA_bdor</strain>
        <tissue evidence="17 18">Whole organism</tissue>
    </source>
</reference>
<name>A0A9R1TGD6_9HYME</name>
<evidence type="ECO:0000256" key="6">
    <source>
        <dbReference type="ARBA" id="ARBA00012057"/>
    </source>
</evidence>
<dbReference type="Proteomes" id="UP000694866">
    <property type="component" value="Unplaced"/>
</dbReference>
<keyword evidence="9" id="KW-0753">Steroid metabolism</keyword>
<evidence type="ECO:0000256" key="1">
    <source>
        <dbReference type="ARBA" id="ARBA00000374"/>
    </source>
</evidence>
<dbReference type="CDD" id="cd02885">
    <property type="entry name" value="NUDIX_IPP_Isomerase"/>
    <property type="match status" value="1"/>
</dbReference>
<evidence type="ECO:0000256" key="11">
    <source>
        <dbReference type="ARBA" id="ARBA00022955"/>
    </source>
</evidence>
<sequence>MLKITSGVRSVVRGLTSSAGRNATARVAPLQEAALEERCILVDEFDKPLGDATKRHCHRISEDGEIPLHRAFSVFLFDSKGDLLLQKRSASKITFPGYYTNTCCSHPLTEVPGESEEGDALGIRRAARRRLAYELGIPVSEIQPEDFFYVTRIHYQAMGHDDVWGEHEIDYVLFLKKNKITLDPNPDEVSEIKWISKKNIEEFASNCESPLTPWFELILNHKLPLWWDNLECLERVQDHRTIQRFV</sequence>
<dbReference type="PIRSF" id="PIRSF018427">
    <property type="entry name" value="Isopntndiph_ism"/>
    <property type="match status" value="1"/>
</dbReference>
<keyword evidence="14" id="KW-0413">Isomerase</keyword>
<dbReference type="GO" id="GO:0004452">
    <property type="term" value="F:isopentenyl-diphosphate delta-isomerase activity"/>
    <property type="evidence" value="ECO:0007669"/>
    <property type="project" value="UniProtKB-EC"/>
</dbReference>
<protein>
    <recommendedName>
        <fullName evidence="6">isopentenyl-diphosphate Delta-isomerase</fullName>
        <ecNumber evidence="6">5.3.3.2</ecNumber>
    </recommendedName>
</protein>
<dbReference type="GeneID" id="105270139"/>
<dbReference type="OrthoDB" id="510307at2759"/>
<dbReference type="PANTHER" id="PTHR10885:SF0">
    <property type="entry name" value="ISOPENTENYL-DIPHOSPHATE DELTA-ISOMERASE"/>
    <property type="match status" value="1"/>
</dbReference>
<dbReference type="SUPFAM" id="SSF55811">
    <property type="entry name" value="Nudix"/>
    <property type="match status" value="1"/>
</dbReference>
<proteinExistence type="inferred from homology"/>
<dbReference type="CTD" id="42526"/>
<accession>A0A9R1THR0</accession>
<dbReference type="EC" id="5.3.3.2" evidence="6"/>
<keyword evidence="9" id="KW-0152">Cholesterol biosynthesis</keyword>
<comment type="pathway">
    <text evidence="4">Isoprenoid biosynthesis; dimethylallyl diphosphate biosynthesis; dimethylallyl diphosphate from isopentenyl diphosphate: step 1/1.</text>
</comment>
<dbReference type="GO" id="GO:0006695">
    <property type="term" value="P:cholesterol biosynthetic process"/>
    <property type="evidence" value="ECO:0007669"/>
    <property type="project" value="UniProtKB-KW"/>
</dbReference>